<dbReference type="InterPro" id="IPR050113">
    <property type="entry name" value="Ub_conjugating_enzyme"/>
</dbReference>
<organism evidence="4">
    <name type="scientific">Strongyloides stercoralis</name>
    <name type="common">Threadworm</name>
    <dbReference type="NCBI Taxonomy" id="6248"/>
    <lineage>
        <taxon>Eukaryota</taxon>
        <taxon>Metazoa</taxon>
        <taxon>Ecdysozoa</taxon>
        <taxon>Nematoda</taxon>
        <taxon>Chromadorea</taxon>
        <taxon>Rhabditida</taxon>
        <taxon>Tylenchina</taxon>
        <taxon>Panagrolaimomorpha</taxon>
        <taxon>Strongyloidoidea</taxon>
        <taxon>Strongyloididae</taxon>
        <taxon>Strongyloides</taxon>
    </lineage>
</organism>
<dbReference type="Pfam" id="PF00179">
    <property type="entry name" value="UQ_con"/>
    <property type="match status" value="1"/>
</dbReference>
<dbReference type="WBParaSite" id="SSTP_0000476000.1">
    <property type="protein sequence ID" value="SSTP_0000476000.1"/>
    <property type="gene ID" value="SSTP_0000476000"/>
</dbReference>
<protein>
    <submittedName>
        <fullName evidence="5">UBC core domain-containing protein</fullName>
    </submittedName>
    <submittedName>
        <fullName evidence="4">UBIQUITIN_CONJUGAT_2 domain-containing protein</fullName>
    </submittedName>
</protein>
<keyword evidence="1" id="KW-1133">Transmembrane helix</keyword>
<reference evidence="4" key="1">
    <citation type="submission" date="2015-08" db="UniProtKB">
        <authorList>
            <consortium name="WormBaseParasite"/>
        </authorList>
    </citation>
    <scope>IDENTIFICATION</scope>
</reference>
<dbReference type="STRING" id="6248.A0A0K0E5H5"/>
<keyword evidence="1" id="KW-0812">Transmembrane</keyword>
<dbReference type="GO" id="GO:0032446">
    <property type="term" value="P:protein modification by small protein conjugation"/>
    <property type="evidence" value="ECO:0007669"/>
    <property type="project" value="UniProtKB-ARBA"/>
</dbReference>
<feature type="domain" description="UBC core" evidence="2">
    <location>
        <begin position="8"/>
        <end position="159"/>
    </location>
</feature>
<dbReference type="InterPro" id="IPR000608">
    <property type="entry name" value="UBC"/>
</dbReference>
<dbReference type="PANTHER" id="PTHR24067">
    <property type="entry name" value="UBIQUITIN-CONJUGATING ENZYME E2"/>
    <property type="match status" value="1"/>
</dbReference>
<keyword evidence="1" id="KW-0472">Membrane</keyword>
<evidence type="ECO:0000313" key="5">
    <source>
        <dbReference type="WBParaSite" id="TCONS_00005087.p1"/>
    </source>
</evidence>
<dbReference type="WBParaSite" id="TCONS_00005087.p1">
    <property type="protein sequence ID" value="TCONS_00005087.p1"/>
    <property type="gene ID" value="XLOC_003422"/>
</dbReference>
<dbReference type="PROSITE" id="PS50127">
    <property type="entry name" value="UBC_2"/>
    <property type="match status" value="1"/>
</dbReference>
<keyword evidence="3" id="KW-1185">Reference proteome</keyword>
<dbReference type="InterPro" id="IPR016135">
    <property type="entry name" value="UBQ-conjugating_enzyme/RWD"/>
</dbReference>
<sequence length="223" mass="25793">MSNSKNNQASLRIMKEIKEIMDKETDGIFKIHVNEENLFDIHFTFIGKEKEYLNGLYHGRMILPKDYPMRPPDFWMISENGRFQTQTKICMSNTSFHPDQWSPSWGIRTAILGLISLFYEESDGAVGSIAANKNVRKRHAIYSPVYECKKCKSSLYKLWYGQEMDEEKKNYIKKLTSKNEKVSTTQQTNDIRSSECTLTLLIIFGFVAAILGVLQYTFGVLNN</sequence>
<proteinExistence type="predicted"/>
<dbReference type="CDD" id="cd23799">
    <property type="entry name" value="UBCc_UBE2J"/>
    <property type="match status" value="1"/>
</dbReference>
<name>A0A0K0E5H5_STRER</name>
<evidence type="ECO:0000259" key="2">
    <source>
        <dbReference type="PROSITE" id="PS50127"/>
    </source>
</evidence>
<evidence type="ECO:0000313" key="4">
    <source>
        <dbReference type="WBParaSite" id="SSTP_0000476000.1"/>
    </source>
</evidence>
<dbReference type="Proteomes" id="UP000035681">
    <property type="component" value="Unplaced"/>
</dbReference>
<dbReference type="Gene3D" id="3.10.110.10">
    <property type="entry name" value="Ubiquitin Conjugating Enzyme"/>
    <property type="match status" value="1"/>
</dbReference>
<dbReference type="SUPFAM" id="SSF54495">
    <property type="entry name" value="UBC-like"/>
    <property type="match status" value="1"/>
</dbReference>
<evidence type="ECO:0000313" key="3">
    <source>
        <dbReference type="Proteomes" id="UP000035681"/>
    </source>
</evidence>
<feature type="transmembrane region" description="Helical" evidence="1">
    <location>
        <begin position="198"/>
        <end position="218"/>
    </location>
</feature>
<accession>A0A0K0E5H5</accession>
<dbReference type="SMART" id="SM00212">
    <property type="entry name" value="UBCc"/>
    <property type="match status" value="1"/>
</dbReference>
<evidence type="ECO:0000256" key="1">
    <source>
        <dbReference type="SAM" id="Phobius"/>
    </source>
</evidence>
<dbReference type="AlphaFoldDB" id="A0A0K0E5H5"/>